<dbReference type="RefSeq" id="WP_101310584.1">
    <property type="nucleotide sequence ID" value="NZ_MVDE01000023.1"/>
</dbReference>
<dbReference type="InterPro" id="IPR011990">
    <property type="entry name" value="TPR-like_helical_dom_sf"/>
</dbReference>
<accession>A0A2N3I2Q0</accession>
<feature type="signal peptide" evidence="1">
    <location>
        <begin position="1"/>
        <end position="21"/>
    </location>
</feature>
<proteinExistence type="predicted"/>
<dbReference type="InterPro" id="IPR041662">
    <property type="entry name" value="SusD-like_2"/>
</dbReference>
<feature type="chain" id="PRO_5014723213" description="SusD/RagB family nutrient-binding outer membrane lipoprotein" evidence="1">
    <location>
        <begin position="22"/>
        <end position="518"/>
    </location>
</feature>
<reference evidence="2 3" key="1">
    <citation type="journal article" date="2017" name="Front. Microbiol.">
        <title>Labilibaculum manganireducens gen. nov., sp. nov. and Labilibaculum filiforme sp. nov., Novel Bacteroidetes Isolated from Subsurface Sediments of the Baltic Sea.</title>
        <authorList>
            <person name="Vandieken V."/>
            <person name="Marshall I.P."/>
            <person name="Niemann H."/>
            <person name="Engelen B."/>
            <person name="Cypionka H."/>
        </authorList>
    </citation>
    <scope>NUCLEOTIDE SEQUENCE [LARGE SCALE GENOMIC DNA]</scope>
    <source>
        <strain evidence="2 3">59.10-2M</strain>
    </source>
</reference>
<name>A0A2N3I2Q0_9BACT</name>
<dbReference type="SUPFAM" id="SSF48452">
    <property type="entry name" value="TPR-like"/>
    <property type="match status" value="1"/>
</dbReference>
<dbReference type="PROSITE" id="PS51257">
    <property type="entry name" value="PROKAR_LIPOPROTEIN"/>
    <property type="match status" value="1"/>
</dbReference>
<comment type="caution">
    <text evidence="2">The sequence shown here is derived from an EMBL/GenBank/DDBJ whole genome shotgun (WGS) entry which is preliminary data.</text>
</comment>
<dbReference type="Pfam" id="PF12771">
    <property type="entry name" value="SusD-like_2"/>
    <property type="match status" value="1"/>
</dbReference>
<dbReference type="Gene3D" id="1.25.40.390">
    <property type="match status" value="1"/>
</dbReference>
<evidence type="ECO:0000313" key="3">
    <source>
        <dbReference type="Proteomes" id="UP000233618"/>
    </source>
</evidence>
<dbReference type="AlphaFoldDB" id="A0A2N3I2Q0"/>
<gene>
    <name evidence="2" type="ORF">BZG01_14575</name>
</gene>
<evidence type="ECO:0000256" key="1">
    <source>
        <dbReference type="SAM" id="SignalP"/>
    </source>
</evidence>
<organism evidence="2 3">
    <name type="scientific">Labilibaculum manganireducens</name>
    <dbReference type="NCBI Taxonomy" id="1940525"/>
    <lineage>
        <taxon>Bacteria</taxon>
        <taxon>Pseudomonadati</taxon>
        <taxon>Bacteroidota</taxon>
        <taxon>Bacteroidia</taxon>
        <taxon>Marinilabiliales</taxon>
        <taxon>Marinifilaceae</taxon>
        <taxon>Labilibaculum</taxon>
    </lineage>
</organism>
<keyword evidence="1" id="KW-0732">Signal</keyword>
<keyword evidence="3" id="KW-1185">Reference proteome</keyword>
<sequence length="518" mass="57754">MKKNILLILGVLLIMSACDVAYEGNPNAPEVPPTYSIFNDAVKEMIDDTHDEWFQGRFTLPTMQYWAQTEYTEEDRYQYRESMRETWEQLYINVENFRQIIQLNTDEKTAGSMSAYGANVNQIAACRIMIAWSFNLMADTWGDIPYWSYSTEDADFQALLVNDDVLKPVYAAQSKIYPDLLKQLSEAVAMIDVNAPVFTTGDPLYNGDAEKWKKFANSLRLRIAVKIESVYPAASTHITEAISSGVFESNDDNAVLVYEGNEANGSSFQIAFASRRDFAVSHSFINLLDGTVGSFGIDPRISEYAEPNQFGNYVGIPYGVPNATSVAFKWESLPASSITGWDPNASGGIGAHSYSDGVQALMSYSEVEFLKSEVNGWSQTEYVKGVEASMEEWGVNATDISTFVGTLPASSEENVLTQKYIALYMQAHTAWAEYRRTGYPTTLVAAGDSYSVDVVTDAVGTVQTFNYTFTPLISVTDIPYRMEYPNQESTLNGDNYKVAVSNLTDGNTIKSRLWWDVN</sequence>
<evidence type="ECO:0000313" key="2">
    <source>
        <dbReference type="EMBL" id="PKQ64600.1"/>
    </source>
</evidence>
<evidence type="ECO:0008006" key="4">
    <source>
        <dbReference type="Google" id="ProtNLM"/>
    </source>
</evidence>
<protein>
    <recommendedName>
        <fullName evidence="4">SusD/RagB family nutrient-binding outer membrane lipoprotein</fullName>
    </recommendedName>
</protein>
<dbReference type="EMBL" id="MVDE01000023">
    <property type="protein sequence ID" value="PKQ64600.1"/>
    <property type="molecule type" value="Genomic_DNA"/>
</dbReference>
<dbReference type="Proteomes" id="UP000233618">
    <property type="component" value="Unassembled WGS sequence"/>
</dbReference>